<dbReference type="AlphaFoldDB" id="A0A285B632"/>
<name>A0A285B632_9ENTR</name>
<protein>
    <submittedName>
        <fullName evidence="2">Uncharacterized protein</fullName>
    </submittedName>
</protein>
<evidence type="ECO:0000313" key="3">
    <source>
        <dbReference type="Proteomes" id="UP000220639"/>
    </source>
</evidence>
<evidence type="ECO:0000313" key="2">
    <source>
        <dbReference type="EMBL" id="SNU36419.1"/>
    </source>
</evidence>
<keyword evidence="1" id="KW-1133">Transmembrane helix</keyword>
<feature type="transmembrane region" description="Helical" evidence="1">
    <location>
        <begin position="81"/>
        <end position="101"/>
    </location>
</feature>
<keyword evidence="1" id="KW-0472">Membrane</keyword>
<gene>
    <name evidence="2" type="ORF">KOSB73_280008</name>
</gene>
<proteinExistence type="predicted"/>
<keyword evidence="1" id="KW-0812">Transmembrane</keyword>
<feature type="transmembrane region" description="Helical" evidence="1">
    <location>
        <begin position="56"/>
        <end position="74"/>
    </location>
</feature>
<sequence>MTISFSLSSSVSALRMVITETSSSPASAFSLGSASPTSNSSLLMRFFSLPAINLYITYRCLLAALFIEFCFYLIDFRIIFIFIDFRVLAVIYLFDFIYISITSRYI</sequence>
<reference evidence="3" key="1">
    <citation type="submission" date="2017-08" db="EMBL/GenBank/DDBJ databases">
        <authorList>
            <person name="Brisse S."/>
        </authorList>
    </citation>
    <scope>NUCLEOTIDE SEQUENCE [LARGE SCALE GENOMIC DNA]</scope>
    <source>
        <strain evidence="3">06D021</strain>
    </source>
</reference>
<organism evidence="2 3">
    <name type="scientific">Klebsiella grimontii</name>
    <dbReference type="NCBI Taxonomy" id="2058152"/>
    <lineage>
        <taxon>Bacteria</taxon>
        <taxon>Pseudomonadati</taxon>
        <taxon>Pseudomonadota</taxon>
        <taxon>Gammaproteobacteria</taxon>
        <taxon>Enterobacterales</taxon>
        <taxon>Enterobacteriaceae</taxon>
        <taxon>Klebsiella/Raoultella group</taxon>
        <taxon>Klebsiella</taxon>
    </lineage>
</organism>
<dbReference type="EMBL" id="FZTC01000021">
    <property type="protein sequence ID" value="SNU36419.1"/>
    <property type="molecule type" value="Genomic_DNA"/>
</dbReference>
<evidence type="ECO:0000256" key="1">
    <source>
        <dbReference type="SAM" id="Phobius"/>
    </source>
</evidence>
<accession>A0A285B632</accession>
<dbReference type="Proteomes" id="UP000220639">
    <property type="component" value="Unassembled WGS sequence"/>
</dbReference>